<dbReference type="Gene3D" id="3.90.660.10">
    <property type="match status" value="1"/>
</dbReference>
<evidence type="ECO:0000313" key="6">
    <source>
        <dbReference type="EMBL" id="VUC22979.1"/>
    </source>
</evidence>
<evidence type="ECO:0000256" key="2">
    <source>
        <dbReference type="ARBA" id="ARBA00023002"/>
    </source>
</evidence>
<protein>
    <recommendedName>
        <fullName evidence="3">Amine oxidase</fullName>
        <ecNumber evidence="3">1.4.3.-</ecNumber>
    </recommendedName>
</protein>
<keyword evidence="4" id="KW-0732">Signal</keyword>
<dbReference type="Gene3D" id="3.50.50.60">
    <property type="entry name" value="FAD/NAD(P)-binding domain"/>
    <property type="match status" value="1"/>
</dbReference>
<accession>A0ABY6TWB2</accession>
<dbReference type="EMBL" id="CABFNS010000698">
    <property type="protein sequence ID" value="VUC22979.1"/>
    <property type="molecule type" value="Genomic_DNA"/>
</dbReference>
<organism evidence="6 7">
    <name type="scientific">Bionectria ochroleuca</name>
    <name type="common">Gliocladium roseum</name>
    <dbReference type="NCBI Taxonomy" id="29856"/>
    <lineage>
        <taxon>Eukaryota</taxon>
        <taxon>Fungi</taxon>
        <taxon>Dikarya</taxon>
        <taxon>Ascomycota</taxon>
        <taxon>Pezizomycotina</taxon>
        <taxon>Sordariomycetes</taxon>
        <taxon>Hypocreomycetidae</taxon>
        <taxon>Hypocreales</taxon>
        <taxon>Bionectriaceae</taxon>
        <taxon>Clonostachys</taxon>
    </lineage>
</organism>
<dbReference type="EC" id="1.4.3.-" evidence="3"/>
<feature type="chain" id="PRO_5046761954" description="Amine oxidase" evidence="4">
    <location>
        <begin position="22"/>
        <end position="553"/>
    </location>
</feature>
<keyword evidence="3" id="KW-0274">FAD</keyword>
<dbReference type="Proteomes" id="UP000766486">
    <property type="component" value="Unassembled WGS sequence"/>
</dbReference>
<dbReference type="InterPro" id="IPR002937">
    <property type="entry name" value="Amino_oxidase"/>
</dbReference>
<comment type="cofactor">
    <cofactor evidence="1 3">
        <name>FAD</name>
        <dbReference type="ChEBI" id="CHEBI:57692"/>
    </cofactor>
</comment>
<dbReference type="SUPFAM" id="SSF54373">
    <property type="entry name" value="FAD-linked reductases, C-terminal domain"/>
    <property type="match status" value="1"/>
</dbReference>
<gene>
    <name evidence="6" type="ORF">CLO192961_LOCUS98237</name>
</gene>
<dbReference type="InterPro" id="IPR050281">
    <property type="entry name" value="Flavin_monoamine_oxidase"/>
</dbReference>
<keyword evidence="2 3" id="KW-0560">Oxidoreductase</keyword>
<dbReference type="Pfam" id="PF01593">
    <property type="entry name" value="Amino_oxidase"/>
    <property type="match status" value="1"/>
</dbReference>
<evidence type="ECO:0000256" key="1">
    <source>
        <dbReference type="ARBA" id="ARBA00001974"/>
    </source>
</evidence>
<keyword evidence="7" id="KW-1185">Reference proteome</keyword>
<comment type="caution">
    <text evidence="6">The sequence shown here is derived from an EMBL/GenBank/DDBJ whole genome shotgun (WGS) entry which is preliminary data.</text>
</comment>
<sequence>MRPKVSRVFSIFILLSREVYAAAVPRPIADRTTCRKTQVAILGAGIAGVTAAQAVSNASINDFLLIDRNDYIGGRVVNTPFGKKTDGSPYTIELGANWIQGLGSDSGPENPIWTLSKKYSINSTFSNYSAILSYDETGQVDYLHLLDEYDQAYEEVQKQSGYILNLNLQDTSVRTGLSLAEWNPQGNSHAQAAEWWGWDFNAAQPPELSSLLFGVAGDNATFNHFSDENFFVTHQNGLNEFIQREAHQFLKKNDPRLLLNTTVASIHYSDDSVEVKFDNGDCVDAEHVICTFSVGVLQNNVVKFKPELPLWKRDAIQSFNMGIYTKIFMQFNETFWDEDTQFFLYADPYERGKYPVFQSLSGPDFHEGSHIVFVTVAAGQAQVVEKQSDEETQAQVMEVLRSMFPDINVPDPIAFMYPRWSEEKWAYGSYSNWPVGVTLEKHQNLRANVDRLWFAGEASSSLWFGYMQGAWFEGQEVGQRVAGMLGARVPVKNRGSMRHYNLLHGTSFADGYDGEHGWNVDTFADQQLRKQARGKARRKAQETTATVHEQIPL</sequence>
<name>A0ABY6TWB2_BIOOC</name>
<dbReference type="PRINTS" id="PR00757">
    <property type="entry name" value="AMINEOXDASEF"/>
</dbReference>
<reference evidence="6 7" key="1">
    <citation type="submission" date="2019-06" db="EMBL/GenBank/DDBJ databases">
        <authorList>
            <person name="Broberg M."/>
        </authorList>
    </citation>
    <scope>NUCLEOTIDE SEQUENCE [LARGE SCALE GENOMIC DNA]</scope>
</reference>
<dbReference type="PANTHER" id="PTHR10742:SF313">
    <property type="entry name" value="AMINE OXIDASE"/>
    <property type="match status" value="1"/>
</dbReference>
<feature type="signal peptide" evidence="4">
    <location>
        <begin position="1"/>
        <end position="21"/>
    </location>
</feature>
<evidence type="ECO:0000256" key="4">
    <source>
        <dbReference type="SAM" id="SignalP"/>
    </source>
</evidence>
<proteinExistence type="inferred from homology"/>
<comment type="similarity">
    <text evidence="3">Belongs to the flavin monoamine oxidase family.</text>
</comment>
<evidence type="ECO:0000256" key="3">
    <source>
        <dbReference type="RuleBase" id="RU362067"/>
    </source>
</evidence>
<dbReference type="SUPFAM" id="SSF51905">
    <property type="entry name" value="FAD/NAD(P)-binding domain"/>
    <property type="match status" value="1"/>
</dbReference>
<dbReference type="InterPro" id="IPR001613">
    <property type="entry name" value="Flavin_amine_oxidase"/>
</dbReference>
<evidence type="ECO:0000259" key="5">
    <source>
        <dbReference type="Pfam" id="PF01593"/>
    </source>
</evidence>
<evidence type="ECO:0000313" key="7">
    <source>
        <dbReference type="Proteomes" id="UP000766486"/>
    </source>
</evidence>
<dbReference type="PANTHER" id="PTHR10742">
    <property type="entry name" value="FLAVIN MONOAMINE OXIDASE"/>
    <property type="match status" value="1"/>
</dbReference>
<dbReference type="InterPro" id="IPR036188">
    <property type="entry name" value="FAD/NAD-bd_sf"/>
</dbReference>
<feature type="domain" description="Amine oxidase" evidence="5">
    <location>
        <begin position="46"/>
        <end position="481"/>
    </location>
</feature>
<keyword evidence="3" id="KW-0285">Flavoprotein</keyword>